<sequence>MIAAAAMSVQGAPGPSSCLPRSPLQRVVPQRLVGPSFSLPALHSTAASSSPAASRHLLQSPHAFPTAARYSTAAVSFHRSSL</sequence>
<reference evidence="2" key="1">
    <citation type="thesis" date="2020" institute="ProQuest LLC" country="789 East Eisenhower Parkway, Ann Arbor, MI, USA">
        <title>Comparative Genomics and Chromosome Evolution.</title>
        <authorList>
            <person name="Mudd A.B."/>
        </authorList>
    </citation>
    <scope>NUCLEOTIDE SEQUENCE</scope>
    <source>
        <strain evidence="2">HN-11 Male</strain>
        <tissue evidence="2">Kidney and liver</tissue>
    </source>
</reference>
<dbReference type="AlphaFoldDB" id="A0A8J6JXP4"/>
<dbReference type="EMBL" id="WNTK01000076">
    <property type="protein sequence ID" value="KAG9472072.1"/>
    <property type="molecule type" value="Genomic_DNA"/>
</dbReference>
<dbReference type="Proteomes" id="UP000770717">
    <property type="component" value="Unassembled WGS sequence"/>
</dbReference>
<evidence type="ECO:0000313" key="3">
    <source>
        <dbReference type="Proteomes" id="UP000770717"/>
    </source>
</evidence>
<proteinExistence type="predicted"/>
<comment type="caution">
    <text evidence="2">The sequence shown here is derived from an EMBL/GenBank/DDBJ whole genome shotgun (WGS) entry which is preliminary data.</text>
</comment>
<gene>
    <name evidence="2" type="ORF">GDO78_021381</name>
</gene>
<evidence type="ECO:0000313" key="2">
    <source>
        <dbReference type="EMBL" id="KAG9472072.1"/>
    </source>
</evidence>
<feature type="region of interest" description="Disordered" evidence="1">
    <location>
        <begin position="1"/>
        <end position="23"/>
    </location>
</feature>
<keyword evidence="3" id="KW-1185">Reference proteome</keyword>
<organism evidence="2 3">
    <name type="scientific">Eleutherodactylus coqui</name>
    <name type="common">Puerto Rican coqui</name>
    <dbReference type="NCBI Taxonomy" id="57060"/>
    <lineage>
        <taxon>Eukaryota</taxon>
        <taxon>Metazoa</taxon>
        <taxon>Chordata</taxon>
        <taxon>Craniata</taxon>
        <taxon>Vertebrata</taxon>
        <taxon>Euteleostomi</taxon>
        <taxon>Amphibia</taxon>
        <taxon>Batrachia</taxon>
        <taxon>Anura</taxon>
        <taxon>Neobatrachia</taxon>
        <taxon>Hyloidea</taxon>
        <taxon>Eleutherodactylidae</taxon>
        <taxon>Eleutherodactylinae</taxon>
        <taxon>Eleutherodactylus</taxon>
        <taxon>Eleutherodactylus</taxon>
    </lineage>
</organism>
<protein>
    <submittedName>
        <fullName evidence="2">Uncharacterized protein</fullName>
    </submittedName>
</protein>
<evidence type="ECO:0000256" key="1">
    <source>
        <dbReference type="SAM" id="MobiDB-lite"/>
    </source>
</evidence>
<accession>A0A8J6JXP4</accession>
<name>A0A8J6JXP4_ELECQ</name>